<dbReference type="Gene3D" id="3.30.2160.10">
    <property type="entry name" value="Hect, E3 ligase catalytic domain"/>
    <property type="match status" value="1"/>
</dbReference>
<dbReference type="PANTHER" id="PTHR45700:SF8">
    <property type="entry name" value="HECT-TYPE E3 UBIQUITIN TRANSFERASE"/>
    <property type="match status" value="1"/>
</dbReference>
<reference evidence="8" key="1">
    <citation type="submission" date="2020-03" db="EMBL/GenBank/DDBJ databases">
        <authorList>
            <person name="Weist P."/>
        </authorList>
    </citation>
    <scope>NUCLEOTIDE SEQUENCE</scope>
</reference>
<keyword evidence="4 5" id="KW-0833">Ubl conjugation pathway</keyword>
<evidence type="ECO:0000256" key="6">
    <source>
        <dbReference type="SAM" id="SignalP"/>
    </source>
</evidence>
<dbReference type="InterPro" id="IPR044611">
    <property type="entry name" value="E3A/B/C-like"/>
</dbReference>
<dbReference type="InterPro" id="IPR035983">
    <property type="entry name" value="Hect_E3_ubiquitin_ligase"/>
</dbReference>
<keyword evidence="3" id="KW-0808">Transferase</keyword>
<dbReference type="Proteomes" id="UP001153269">
    <property type="component" value="Unassembled WGS sequence"/>
</dbReference>
<dbReference type="Gene3D" id="3.90.1750.10">
    <property type="entry name" value="Hect, E3 ligase catalytic domains"/>
    <property type="match status" value="1"/>
</dbReference>
<feature type="domain" description="HECT" evidence="7">
    <location>
        <begin position="218"/>
        <end position="479"/>
    </location>
</feature>
<accession>A0A9N7VXR5</accession>
<evidence type="ECO:0000256" key="2">
    <source>
        <dbReference type="ARBA" id="ARBA00012485"/>
    </source>
</evidence>
<gene>
    <name evidence="8" type="ORF">PLEPLA_LOCUS43971</name>
</gene>
<comment type="caution">
    <text evidence="5">Lacks conserved residue(s) required for the propagation of feature annotation.</text>
</comment>
<dbReference type="Gene3D" id="3.30.2410.10">
    <property type="entry name" value="Hect, E3 ligase catalytic domain"/>
    <property type="match status" value="1"/>
</dbReference>
<proteinExistence type="predicted"/>
<comment type="catalytic activity">
    <reaction evidence="1">
        <text>S-ubiquitinyl-[E2 ubiquitin-conjugating enzyme]-L-cysteine + [acceptor protein]-L-lysine = [E2 ubiquitin-conjugating enzyme]-L-cysteine + N(6)-ubiquitinyl-[acceptor protein]-L-lysine.</text>
        <dbReference type="EC" id="2.3.2.26"/>
    </reaction>
</comment>
<evidence type="ECO:0000256" key="1">
    <source>
        <dbReference type="ARBA" id="ARBA00000885"/>
    </source>
</evidence>
<evidence type="ECO:0000256" key="5">
    <source>
        <dbReference type="PROSITE-ProRule" id="PRU00104"/>
    </source>
</evidence>
<sequence>MMTLKSPEILLILLTCPLFQEDSSAINQSLPLAIIIGTLKERPLAALRGWWSSVSPSILMKHIMVFKNALAFMLKNCLLKTHNPGIRYLMKALKLLYRANRAGNSYKVPLSKFYVEEIRDSVQLDEDICQWLIYSKLEDDENTPAIFCRFPFLLPLDCKARVLIIHSIAMKKMGHIIDGGVEDALRNPQNIASLTPFQLTLRRTHLVEDTFRHLAAADHCAFKRDLLVQFVDERKGTDINQRELFLHLFDELIAPKSEMFMSNESETQIWFPPRPKVEEKRYFLFGVLCGMALYNYNIVHLPFPLVLFKKLVGVKPSMDDMKEFKPVMAESWRCLMDYTPDEVKDKNITFKVIWGGEQVELDPKEAGKPVTGSNKKEFVDAFINYAFTKSVQGVFGEFRRGFFKVCDMDVVDFFQPEELQAVMVGQENYDWQVFKQNTVYEGEYHEEHPTIITFWEVFEKLTAEDKKKFLLFLTGFDRISFQEVPGGEDHADQASSGHS</sequence>
<dbReference type="SUPFAM" id="SSF56204">
    <property type="entry name" value="Hect, E3 ligase catalytic domain"/>
    <property type="match status" value="1"/>
</dbReference>
<dbReference type="AlphaFoldDB" id="A0A9N7VXR5"/>
<dbReference type="EMBL" id="CADEAL010004290">
    <property type="protein sequence ID" value="CAB1456190.1"/>
    <property type="molecule type" value="Genomic_DNA"/>
</dbReference>
<protein>
    <recommendedName>
        <fullName evidence="2">HECT-type E3 ubiquitin transferase</fullName>
        <ecNumber evidence="2">2.3.2.26</ecNumber>
    </recommendedName>
</protein>
<dbReference type="SMART" id="SM00119">
    <property type="entry name" value="HECTc"/>
    <property type="match status" value="1"/>
</dbReference>
<name>A0A9N7VXR5_PLEPL</name>
<dbReference type="InterPro" id="IPR000569">
    <property type="entry name" value="HECT_dom"/>
</dbReference>
<feature type="chain" id="PRO_5040432221" description="HECT-type E3 ubiquitin transferase" evidence="6">
    <location>
        <begin position="26"/>
        <end position="499"/>
    </location>
</feature>
<feature type="signal peptide" evidence="6">
    <location>
        <begin position="1"/>
        <end position="25"/>
    </location>
</feature>
<dbReference type="GO" id="GO:0000209">
    <property type="term" value="P:protein polyubiquitination"/>
    <property type="evidence" value="ECO:0007669"/>
    <property type="project" value="InterPro"/>
</dbReference>
<dbReference type="Pfam" id="PF00632">
    <property type="entry name" value="HECT"/>
    <property type="match status" value="1"/>
</dbReference>
<keyword evidence="6" id="KW-0732">Signal</keyword>
<dbReference type="GO" id="GO:0061630">
    <property type="term" value="F:ubiquitin protein ligase activity"/>
    <property type="evidence" value="ECO:0007669"/>
    <property type="project" value="UniProtKB-EC"/>
</dbReference>
<organism evidence="8 9">
    <name type="scientific">Pleuronectes platessa</name>
    <name type="common">European plaice</name>
    <dbReference type="NCBI Taxonomy" id="8262"/>
    <lineage>
        <taxon>Eukaryota</taxon>
        <taxon>Metazoa</taxon>
        <taxon>Chordata</taxon>
        <taxon>Craniata</taxon>
        <taxon>Vertebrata</taxon>
        <taxon>Euteleostomi</taxon>
        <taxon>Actinopterygii</taxon>
        <taxon>Neopterygii</taxon>
        <taxon>Teleostei</taxon>
        <taxon>Neoteleostei</taxon>
        <taxon>Acanthomorphata</taxon>
        <taxon>Carangaria</taxon>
        <taxon>Pleuronectiformes</taxon>
        <taxon>Pleuronectoidei</taxon>
        <taxon>Pleuronectidae</taxon>
        <taxon>Pleuronectes</taxon>
    </lineage>
</organism>
<evidence type="ECO:0000313" key="9">
    <source>
        <dbReference type="Proteomes" id="UP001153269"/>
    </source>
</evidence>
<dbReference type="PANTHER" id="PTHR45700">
    <property type="entry name" value="UBIQUITIN-PROTEIN LIGASE E3C"/>
    <property type="match status" value="1"/>
</dbReference>
<comment type="caution">
    <text evidence="8">The sequence shown here is derived from an EMBL/GenBank/DDBJ whole genome shotgun (WGS) entry which is preliminary data.</text>
</comment>
<keyword evidence="9" id="KW-1185">Reference proteome</keyword>
<evidence type="ECO:0000256" key="3">
    <source>
        <dbReference type="ARBA" id="ARBA00022679"/>
    </source>
</evidence>
<dbReference type="PROSITE" id="PS50237">
    <property type="entry name" value="HECT"/>
    <property type="match status" value="1"/>
</dbReference>
<dbReference type="EC" id="2.3.2.26" evidence="2"/>
<evidence type="ECO:0000256" key="4">
    <source>
        <dbReference type="ARBA" id="ARBA00022786"/>
    </source>
</evidence>
<evidence type="ECO:0000313" key="8">
    <source>
        <dbReference type="EMBL" id="CAB1456190.1"/>
    </source>
</evidence>
<evidence type="ECO:0000259" key="7">
    <source>
        <dbReference type="PROSITE" id="PS50237"/>
    </source>
</evidence>